<dbReference type="InterPro" id="IPR019595">
    <property type="entry name" value="DUF2470"/>
</dbReference>
<keyword evidence="1" id="KW-1133">Transmembrane helix</keyword>
<gene>
    <name evidence="3" type="ORF">ACOF00016_LOCUS16231</name>
</gene>
<dbReference type="EMBL" id="HBIM01021802">
    <property type="protein sequence ID" value="CAE0419390.1"/>
    <property type="molecule type" value="Transcribed_RNA"/>
</dbReference>
<feature type="transmembrane region" description="Helical" evidence="1">
    <location>
        <begin position="124"/>
        <end position="142"/>
    </location>
</feature>
<dbReference type="Pfam" id="PF10615">
    <property type="entry name" value="DUF2470"/>
    <property type="match status" value="1"/>
</dbReference>
<dbReference type="AlphaFoldDB" id="A0A7S3LDU9"/>
<dbReference type="PANTHER" id="PTHR37783">
    <property type="entry name" value="MEMBRANE PROTEIN, PUTATIVE (AFU_ORTHOLOGUE AFUA_1G04315)-RELATED"/>
    <property type="match status" value="1"/>
</dbReference>
<dbReference type="Gene3D" id="3.20.180.10">
    <property type="entry name" value="PNP-oxidase-like"/>
    <property type="match status" value="1"/>
</dbReference>
<evidence type="ECO:0000256" key="1">
    <source>
        <dbReference type="SAM" id="Phobius"/>
    </source>
</evidence>
<reference evidence="3" key="1">
    <citation type="submission" date="2021-01" db="EMBL/GenBank/DDBJ databases">
        <authorList>
            <person name="Corre E."/>
            <person name="Pelletier E."/>
            <person name="Niang G."/>
            <person name="Scheremetjew M."/>
            <person name="Finn R."/>
            <person name="Kale V."/>
            <person name="Holt S."/>
            <person name="Cochrane G."/>
            <person name="Meng A."/>
            <person name="Brown T."/>
            <person name="Cohen L."/>
        </authorList>
    </citation>
    <scope>NUCLEOTIDE SEQUENCE</scope>
    <source>
        <strain evidence="3">CCMP127</strain>
    </source>
</reference>
<feature type="transmembrane region" description="Helical" evidence="1">
    <location>
        <begin position="204"/>
        <end position="225"/>
    </location>
</feature>
<evidence type="ECO:0000259" key="2">
    <source>
        <dbReference type="Pfam" id="PF10615"/>
    </source>
</evidence>
<protein>
    <recommendedName>
        <fullName evidence="2">DUF2470 domain-containing protein</fullName>
    </recommendedName>
</protein>
<feature type="domain" description="DUF2470" evidence="2">
    <location>
        <begin position="25"/>
        <end position="106"/>
    </location>
</feature>
<proteinExistence type="predicted"/>
<accession>A0A7S3LDU9</accession>
<organism evidence="3">
    <name type="scientific">Amphora coffeiformis</name>
    <dbReference type="NCBI Taxonomy" id="265554"/>
    <lineage>
        <taxon>Eukaryota</taxon>
        <taxon>Sar</taxon>
        <taxon>Stramenopiles</taxon>
        <taxon>Ochrophyta</taxon>
        <taxon>Bacillariophyta</taxon>
        <taxon>Bacillariophyceae</taxon>
        <taxon>Bacillariophycidae</taxon>
        <taxon>Thalassiophysales</taxon>
        <taxon>Catenulaceae</taxon>
        <taxon>Amphora</taxon>
    </lineage>
</organism>
<keyword evidence="1" id="KW-0472">Membrane</keyword>
<dbReference type="InterPro" id="IPR037119">
    <property type="entry name" value="Haem_oxidase_HugZ-like_sf"/>
</dbReference>
<evidence type="ECO:0000313" key="3">
    <source>
        <dbReference type="EMBL" id="CAE0419390.1"/>
    </source>
</evidence>
<sequence length="250" mass="28230">MTDNKESKESSSSSDAVFEVSEETSSRVCKHMQDDHFISVYAMARNMLDLPGGWKLTDAKMKKVTSAGCHLQAVTCSGDLCEMKPVVYPFTPPLTNASQVKPRLVAIHHEVLSPQWKWVWTKPFAFKFMLTTLALAYGALVMGNEGLTEALDKTNLIKMFYPWTDTIAIVVQLVFYVTLVAHIMEASMVAHTYRTVFKLNWKGVARWIVMILVAGYPIMQEGMALKQIHEQRLKEASEKEAAKEEAKKYS</sequence>
<dbReference type="PANTHER" id="PTHR37783:SF1">
    <property type="entry name" value="MEMBRANE PROTEIN, PUTATIVE (AFU_ORTHOLOGUE AFUA_1G04315)-RELATED"/>
    <property type="match status" value="1"/>
</dbReference>
<feature type="transmembrane region" description="Helical" evidence="1">
    <location>
        <begin position="163"/>
        <end position="184"/>
    </location>
</feature>
<name>A0A7S3LDU9_9STRA</name>
<keyword evidence="1" id="KW-0812">Transmembrane</keyword>